<protein>
    <submittedName>
        <fullName evidence="2">Uncharacterized protein</fullName>
    </submittedName>
</protein>
<feature type="region of interest" description="Disordered" evidence="1">
    <location>
        <begin position="27"/>
        <end position="56"/>
    </location>
</feature>
<proteinExistence type="predicted"/>
<evidence type="ECO:0000313" key="2">
    <source>
        <dbReference type="EMBL" id="TWH66672.1"/>
    </source>
</evidence>
<gene>
    <name evidence="2" type="ORF">JD77_01630</name>
</gene>
<feature type="compositionally biased region" description="Low complexity" evidence="1">
    <location>
        <begin position="38"/>
        <end position="56"/>
    </location>
</feature>
<name>A0A562I6Y4_MICOL</name>
<sequence length="56" mass="5625">MTGVLGPLLPVVPLVVGLTGLLLPPSPRGAAVGGTAPGGPRSRSAWPARPARCWSR</sequence>
<evidence type="ECO:0000256" key="1">
    <source>
        <dbReference type="SAM" id="MobiDB-lite"/>
    </source>
</evidence>
<keyword evidence="3" id="KW-1185">Reference proteome</keyword>
<organism evidence="2 3">
    <name type="scientific">Micromonospora olivasterospora</name>
    <dbReference type="NCBI Taxonomy" id="1880"/>
    <lineage>
        <taxon>Bacteria</taxon>
        <taxon>Bacillati</taxon>
        <taxon>Actinomycetota</taxon>
        <taxon>Actinomycetes</taxon>
        <taxon>Micromonosporales</taxon>
        <taxon>Micromonosporaceae</taxon>
        <taxon>Micromonospora</taxon>
    </lineage>
</organism>
<evidence type="ECO:0000313" key="3">
    <source>
        <dbReference type="Proteomes" id="UP000319825"/>
    </source>
</evidence>
<dbReference type="Proteomes" id="UP000319825">
    <property type="component" value="Unassembled WGS sequence"/>
</dbReference>
<accession>A0A562I6Y4</accession>
<comment type="caution">
    <text evidence="2">The sequence shown here is derived from an EMBL/GenBank/DDBJ whole genome shotgun (WGS) entry which is preliminary data.</text>
</comment>
<dbReference type="EMBL" id="VLKE01000001">
    <property type="protein sequence ID" value="TWH66672.1"/>
    <property type="molecule type" value="Genomic_DNA"/>
</dbReference>
<reference evidence="2 3" key="1">
    <citation type="submission" date="2019-07" db="EMBL/GenBank/DDBJ databases">
        <title>R&amp;d 2014.</title>
        <authorList>
            <person name="Klenk H.-P."/>
        </authorList>
    </citation>
    <scope>NUCLEOTIDE SEQUENCE [LARGE SCALE GENOMIC DNA]</scope>
    <source>
        <strain evidence="2 3">DSM 43868</strain>
    </source>
</reference>
<dbReference type="AlphaFoldDB" id="A0A562I6Y4"/>